<accession>A0A8H5GYS6</accession>
<dbReference type="Proteomes" id="UP000565441">
    <property type="component" value="Unassembled WGS sequence"/>
</dbReference>
<feature type="compositionally biased region" description="Basic and acidic residues" evidence="1">
    <location>
        <begin position="370"/>
        <end position="383"/>
    </location>
</feature>
<reference evidence="3 4" key="1">
    <citation type="journal article" date="2020" name="ISME J.">
        <title>Uncovering the hidden diversity of litter-decomposition mechanisms in mushroom-forming fungi.</title>
        <authorList>
            <person name="Floudas D."/>
            <person name="Bentzer J."/>
            <person name="Ahren D."/>
            <person name="Johansson T."/>
            <person name="Persson P."/>
            <person name="Tunlid A."/>
        </authorList>
    </citation>
    <scope>NUCLEOTIDE SEQUENCE [LARGE SCALE GENOMIC DNA]</scope>
    <source>
        <strain evidence="3 4">CBS 661.87</strain>
    </source>
</reference>
<feature type="region of interest" description="Disordered" evidence="1">
    <location>
        <begin position="696"/>
        <end position="720"/>
    </location>
</feature>
<feature type="compositionally biased region" description="Gly residues" evidence="1">
    <location>
        <begin position="914"/>
        <end position="923"/>
    </location>
</feature>
<feature type="region of interest" description="Disordered" evidence="1">
    <location>
        <begin position="564"/>
        <end position="588"/>
    </location>
</feature>
<sequence length="1148" mass="126768">MLCSSSRRYLHLVSRMAHPSIHIGVIVNTVSDRWRGNVASRQSSPRSIVSVLTFIEMSPKRKLQATADFDEYALKDVPGELRKCDQNLAAAVVLDFVYESGFTLRRLGKHEAERPAFASATWEDVATNFQLDASIDYHQLELFSYPVASLPPSFHREVMKASAKWLDVYQERGAHKRGAARMRLMDAWHVPVCSLFKGRLVDQPESFMPETPETSRGQVDHKVYMTEGIILLVMELKLAFKSVQDHIAQVLLELCSAFEINSDEEFKPQPPVYAILTDLEDFHIFRYDGSQFTRIKKIIVSDESRVEYLSGMQKGDSAAMRTDEILLAGCRGWTGATAALQSPGTRAVTTNLQTTTKGEGWAPSTFVSSRSDRAKQKAARPEDFMDEEDLQELKDSRKLVDTTDEMNLTSDSRGGVAEPEQDSLASALETTLLPPPSDSAGARILKKMGWRLGQGIGPRVSLRKRKLQDMELSLGGRVSSELVNIPDDDEEDRKDDSHGLGYNPGMGLHESVGGKKAATSAHGPQLAAGFGLGALNDADEDDLDVYDGGPTSHRRREAYDAIDRDEEDTFAIGGRSQRGKKPTVRPASSVARFRDGQPVLAGFILSDKPVSDDRWFPLPDVPKGWTPDPRRVWNKYNNKENMSEQREPLKASGGWDSKITADERGAMLGETPLPSAPRSVFEFMSKKDRERLQNIAASQSQPSFTPGTTTHPSASSPPETIRIPKTEPHIAQAALRGFQPFAEDPAKQSRYNAYLQSQIGTDAAGPPLQPLPAQRVDEFNKEAEDYAKAALLFKPMSSAMAGRFTSAAVVDHGPKIPEGLHTPSHEDIAKKEEEKRIEEEENLSPKAHAVRMGMYGPLTRETKPWQPARLLCKRFKVRDPNPEPEMAIPSEPAAPGSNWQQPDIPMASTSAETGGEGSSGSGSWGAARKGPKDISNIGLGEDEDQGRDTLTYERPTMDVFKAIFASDDEDSDDDKGEPAEEPPLPVAIPMTVLMAPSTDPTTAVSSFAPMDDGPVDLSSFKPTFIPREGKLKKDKDKDKDKGRDKDKEKKEKKKREKEKRAVLSFAMDEEGGEELAPKLSKDRPKKKKQRKEKRGAGDDDDGMWVEKPAAEAVKDLVLPPPPPQLLEDENVADPGGPPRGRKRAVDFL</sequence>
<feature type="compositionally biased region" description="Polar residues" evidence="1">
    <location>
        <begin position="696"/>
        <end position="718"/>
    </location>
</feature>
<dbReference type="Pfam" id="PF26093">
    <property type="entry name" value="HTH_TGH"/>
    <property type="match status" value="1"/>
</dbReference>
<feature type="region of interest" description="Disordered" evidence="1">
    <location>
        <begin position="403"/>
        <end position="424"/>
    </location>
</feature>
<dbReference type="GO" id="GO:0006397">
    <property type="term" value="P:mRNA processing"/>
    <property type="evidence" value="ECO:0007669"/>
    <property type="project" value="InterPro"/>
</dbReference>
<feature type="domain" description="G-patch" evidence="2">
    <location>
        <begin position="437"/>
        <end position="457"/>
    </location>
</feature>
<feature type="region of interest" description="Disordered" evidence="1">
    <location>
        <begin position="815"/>
        <end position="846"/>
    </location>
</feature>
<dbReference type="EMBL" id="JAACJP010000040">
    <property type="protein sequence ID" value="KAF5373290.1"/>
    <property type="molecule type" value="Genomic_DNA"/>
</dbReference>
<feature type="region of interest" description="Disordered" evidence="1">
    <location>
        <begin position="357"/>
        <end position="390"/>
    </location>
</feature>
<dbReference type="InterPro" id="IPR000467">
    <property type="entry name" value="G_patch_dom"/>
</dbReference>
<organism evidence="3 4">
    <name type="scientific">Tricholomella constricta</name>
    <dbReference type="NCBI Taxonomy" id="117010"/>
    <lineage>
        <taxon>Eukaryota</taxon>
        <taxon>Fungi</taxon>
        <taxon>Dikarya</taxon>
        <taxon>Basidiomycota</taxon>
        <taxon>Agaricomycotina</taxon>
        <taxon>Agaricomycetes</taxon>
        <taxon>Agaricomycetidae</taxon>
        <taxon>Agaricales</taxon>
        <taxon>Tricholomatineae</taxon>
        <taxon>Lyophyllaceae</taxon>
        <taxon>Tricholomella</taxon>
    </lineage>
</organism>
<dbReference type="PANTHER" id="PTHR13384">
    <property type="entry name" value="G PATCH DOMAIN-CONTAINING PROTEIN 1"/>
    <property type="match status" value="1"/>
</dbReference>
<dbReference type="PROSITE" id="PS50174">
    <property type="entry name" value="G_PATCH"/>
    <property type="match status" value="1"/>
</dbReference>
<proteinExistence type="predicted"/>
<protein>
    <recommendedName>
        <fullName evidence="2">G-patch domain-containing protein</fullName>
    </recommendedName>
</protein>
<feature type="compositionally biased region" description="Basic residues" evidence="1">
    <location>
        <begin position="1083"/>
        <end position="1093"/>
    </location>
</feature>
<feature type="compositionally biased region" description="Acidic residues" evidence="1">
    <location>
        <begin position="966"/>
        <end position="975"/>
    </location>
</feature>
<dbReference type="InterPro" id="IPR011666">
    <property type="entry name" value="DUF1604"/>
</dbReference>
<evidence type="ECO:0000313" key="4">
    <source>
        <dbReference type="Proteomes" id="UP000565441"/>
    </source>
</evidence>
<dbReference type="GO" id="GO:0003723">
    <property type="term" value="F:RNA binding"/>
    <property type="evidence" value="ECO:0007669"/>
    <property type="project" value="TreeGrafter"/>
</dbReference>
<evidence type="ECO:0000256" key="1">
    <source>
        <dbReference type="SAM" id="MobiDB-lite"/>
    </source>
</evidence>
<dbReference type="GO" id="GO:0005634">
    <property type="term" value="C:nucleus"/>
    <property type="evidence" value="ECO:0007669"/>
    <property type="project" value="TreeGrafter"/>
</dbReference>
<evidence type="ECO:0000313" key="3">
    <source>
        <dbReference type="EMBL" id="KAF5373290.1"/>
    </source>
</evidence>
<feature type="region of interest" description="Disordered" evidence="1">
    <location>
        <begin position="481"/>
        <end position="520"/>
    </location>
</feature>
<dbReference type="PANTHER" id="PTHR13384:SF19">
    <property type="entry name" value="G PATCH DOMAIN-CONTAINING PROTEIN 1"/>
    <property type="match status" value="1"/>
</dbReference>
<comment type="caution">
    <text evidence="3">The sequence shown here is derived from an EMBL/GenBank/DDBJ whole genome shotgun (WGS) entry which is preliminary data.</text>
</comment>
<keyword evidence="4" id="KW-1185">Reference proteome</keyword>
<dbReference type="AlphaFoldDB" id="A0A8H5GYS6"/>
<name>A0A8H5GYS6_9AGAR</name>
<dbReference type="Pfam" id="PF07713">
    <property type="entry name" value="DUF1604"/>
    <property type="match status" value="1"/>
</dbReference>
<gene>
    <name evidence="3" type="ORF">D9615_007371</name>
</gene>
<feature type="compositionally biased region" description="Basic and acidic residues" evidence="1">
    <location>
        <begin position="823"/>
        <end position="838"/>
    </location>
</feature>
<feature type="region of interest" description="Disordered" evidence="1">
    <location>
        <begin position="880"/>
        <end position="1148"/>
    </location>
</feature>
<evidence type="ECO:0000259" key="2">
    <source>
        <dbReference type="PROSITE" id="PS50174"/>
    </source>
</evidence>
<feature type="compositionally biased region" description="Basic and acidic residues" evidence="1">
    <location>
        <begin position="1027"/>
        <end position="1049"/>
    </location>
</feature>
<dbReference type="OrthoDB" id="20507at2759"/>